<feature type="region of interest" description="Disordered" evidence="2">
    <location>
        <begin position="595"/>
        <end position="618"/>
    </location>
</feature>
<dbReference type="InterPro" id="IPR035897">
    <property type="entry name" value="Toll_tir_struct_dom_sf"/>
</dbReference>
<reference evidence="5" key="1">
    <citation type="submission" date="2025-08" db="UniProtKB">
        <authorList>
            <consortium name="RefSeq"/>
        </authorList>
    </citation>
    <scope>IDENTIFICATION</scope>
</reference>
<feature type="compositionally biased region" description="Basic and acidic residues" evidence="2">
    <location>
        <begin position="475"/>
        <end position="490"/>
    </location>
</feature>
<dbReference type="Gene3D" id="3.40.50.10140">
    <property type="entry name" value="Toll/interleukin-1 receptor homology (TIR) domain"/>
    <property type="match status" value="1"/>
</dbReference>
<feature type="region of interest" description="Disordered" evidence="2">
    <location>
        <begin position="462"/>
        <end position="551"/>
    </location>
</feature>
<accession>A0ABM1JIG7</accession>
<protein>
    <submittedName>
        <fullName evidence="5">B-cell scaffold protein with ankyrin repeats</fullName>
    </submittedName>
</protein>
<dbReference type="Pfam" id="PF14545">
    <property type="entry name" value="DBB"/>
    <property type="match status" value="1"/>
</dbReference>
<feature type="compositionally biased region" description="Acidic residues" evidence="2">
    <location>
        <begin position="492"/>
        <end position="508"/>
    </location>
</feature>
<organism evidence="4 5">
    <name type="scientific">Gekko japonicus</name>
    <name type="common">Schlegel's Japanese gecko</name>
    <dbReference type="NCBI Taxonomy" id="146911"/>
    <lineage>
        <taxon>Eukaryota</taxon>
        <taxon>Metazoa</taxon>
        <taxon>Chordata</taxon>
        <taxon>Craniata</taxon>
        <taxon>Vertebrata</taxon>
        <taxon>Euteleostomi</taxon>
        <taxon>Lepidosauria</taxon>
        <taxon>Squamata</taxon>
        <taxon>Bifurcata</taxon>
        <taxon>Gekkota</taxon>
        <taxon>Gekkonidae</taxon>
        <taxon>Gekkoninae</taxon>
        <taxon>Gekko</taxon>
    </lineage>
</organism>
<name>A0ABM1JIG7_GEKJA</name>
<evidence type="ECO:0000313" key="4">
    <source>
        <dbReference type="Proteomes" id="UP000694871"/>
    </source>
</evidence>
<dbReference type="SUPFAM" id="SSF48403">
    <property type="entry name" value="Ankyrin repeat"/>
    <property type="match status" value="1"/>
</dbReference>
<dbReference type="Gene3D" id="1.25.40.20">
    <property type="entry name" value="Ankyrin repeat-containing domain"/>
    <property type="match status" value="1"/>
</dbReference>
<feature type="compositionally biased region" description="Acidic residues" evidence="2">
    <location>
        <begin position="462"/>
        <end position="474"/>
    </location>
</feature>
<proteinExistence type="predicted"/>
<gene>
    <name evidence="5" type="primary">BANK1</name>
</gene>
<dbReference type="Pfam" id="PF18567">
    <property type="entry name" value="TIR_3"/>
    <property type="match status" value="1"/>
</dbReference>
<dbReference type="PANTHER" id="PTHR16267">
    <property type="entry name" value="BANK1/PIK3AP1 FAMILY MEMBER"/>
    <property type="match status" value="1"/>
</dbReference>
<keyword evidence="1" id="KW-0597">Phosphoprotein</keyword>
<dbReference type="PANTHER" id="PTHR16267:SF13">
    <property type="entry name" value="B-CELL SCAFFOLD PROTEIN WITH ANKYRIN REPEATS"/>
    <property type="match status" value="1"/>
</dbReference>
<dbReference type="InterPro" id="IPR017893">
    <property type="entry name" value="DBB_domain"/>
</dbReference>
<evidence type="ECO:0000313" key="5">
    <source>
        <dbReference type="RefSeq" id="XP_015261254.1"/>
    </source>
</evidence>
<feature type="region of interest" description="Disordered" evidence="2">
    <location>
        <begin position="724"/>
        <end position="750"/>
    </location>
</feature>
<dbReference type="InterPro" id="IPR036770">
    <property type="entry name" value="Ankyrin_rpt-contain_sf"/>
</dbReference>
<evidence type="ECO:0000259" key="3">
    <source>
        <dbReference type="PROSITE" id="PS51376"/>
    </source>
</evidence>
<keyword evidence="4" id="KW-1185">Reference proteome</keyword>
<dbReference type="SMART" id="SM01282">
    <property type="entry name" value="DBB"/>
    <property type="match status" value="1"/>
</dbReference>
<sequence>MGTANAKAMQDRSYNEKGSWLRLNEKAENPQDILIIYEEDSEEWASYLKSIFKHITLENGILLYNIDAASLHHLELQSLCSYTCKLLILSSGLLNCLDLNKSLFLEEVLQPPENVVLLLCGVENSAILYEILNTDKSNQVITTDQNPEVYLAVIADIIQHGLPGLLSLDLEHALKIEDSAVTETDPETLERPAVLVLPTRISCENPEEIFILLRDEVPSGSVEIEFMTENQRIRTQPNFWNQNVMFMKTLNFPAGIVNVIVYCEGVIKATTRIEYYTAAEEIECILQKVADPVAFACQASKFSSAEKIDRILTFLLTSPAISYDFSDLPNKDKGHHHQQTGSHLEELPTLLHCAAKFGLRKLATVLLQHPGAIQACKVTNKYGESPACVAAKHGQKEIQEIIKELSIHEDDYKRREQEEEKVNSEDDIYMIMMRPEPLHDGHSYMPRTREQPGFCWEIQNEAEAEAEAEQEEEEGTAKERADEEANKNMEESYQEDDSLYATIDEGDPEANTRDMNDGKGPPLPPRVQLTTPRQDEPLYVSPEQEMVKDKKKNEYTFEGLEEEDLPREVGEEDPYATAQLDDGVYDAILASATEKRRKDGRSFIMNRPPAPAPRPSSAPVKEEVMSYIAQVFQQKATRIPAANEKALYAVRKPDRVYDDRTTYTTVRPNIPLDQEQLILLQEEVKRGIISVDEAVEKFKQWQNHKSRLEAPQQEKMRQCQDSITRKTPEEEDLHVSMKKGRNNPNSENVVYSSPFKKQVLLDDIIEYMQDSGR</sequence>
<feature type="domain" description="DBB" evidence="3">
    <location>
        <begin position="196"/>
        <end position="328"/>
    </location>
</feature>
<evidence type="ECO:0000256" key="2">
    <source>
        <dbReference type="SAM" id="MobiDB-lite"/>
    </source>
</evidence>
<dbReference type="InterPro" id="IPR041340">
    <property type="entry name" value="PIK3AP1_TIR"/>
</dbReference>
<dbReference type="PROSITE" id="PS51376">
    <property type="entry name" value="DBB"/>
    <property type="match status" value="1"/>
</dbReference>
<dbReference type="RefSeq" id="XP_015261254.1">
    <property type="nucleotide sequence ID" value="XM_015405768.1"/>
</dbReference>
<dbReference type="Proteomes" id="UP000694871">
    <property type="component" value="Unplaced"/>
</dbReference>
<dbReference type="InterPro" id="IPR052446">
    <property type="entry name" value="B-cell_PI3K-Signaling_Adptrs"/>
</dbReference>
<dbReference type="GeneID" id="107105753"/>
<evidence type="ECO:0000256" key="1">
    <source>
        <dbReference type="ARBA" id="ARBA00022553"/>
    </source>
</evidence>